<gene>
    <name evidence="2" type="primary">Piso0_001886</name>
    <name evidence="2" type="ORF">GNLVRS01_PISO0E14766g</name>
</gene>
<reference evidence="2 3" key="1">
    <citation type="journal article" date="2012" name="G3 (Bethesda)">
        <title>Pichia sorbitophila, an interspecies yeast hybrid reveals early steps of genome resolution following polyploidization.</title>
        <authorList>
            <person name="Leh Louis V."/>
            <person name="Despons L."/>
            <person name="Friedrich A."/>
            <person name="Martin T."/>
            <person name="Durrens P."/>
            <person name="Casaregola S."/>
            <person name="Neuveglise C."/>
            <person name="Fairhead C."/>
            <person name="Marck C."/>
            <person name="Cruz J.A."/>
            <person name="Straub M.L."/>
            <person name="Kugler V."/>
            <person name="Sacerdot C."/>
            <person name="Uzunov Z."/>
            <person name="Thierry A."/>
            <person name="Weiss S."/>
            <person name="Bleykasten C."/>
            <person name="De Montigny J."/>
            <person name="Jacques N."/>
            <person name="Jung P."/>
            <person name="Lemaire M."/>
            <person name="Mallet S."/>
            <person name="Morel G."/>
            <person name="Richard G.F."/>
            <person name="Sarkar A."/>
            <person name="Savel G."/>
            <person name="Schacherer J."/>
            <person name="Seret M.L."/>
            <person name="Talla E."/>
            <person name="Samson G."/>
            <person name="Jubin C."/>
            <person name="Poulain J."/>
            <person name="Vacherie B."/>
            <person name="Barbe V."/>
            <person name="Pelletier E."/>
            <person name="Sherman D.J."/>
            <person name="Westhof E."/>
            <person name="Weissenbach J."/>
            <person name="Baret P.V."/>
            <person name="Wincker P."/>
            <person name="Gaillardin C."/>
            <person name="Dujon B."/>
            <person name="Souciet J.L."/>
        </authorList>
    </citation>
    <scope>NUCLEOTIDE SEQUENCE [LARGE SCALE GENOMIC DNA]</scope>
    <source>
        <strain evidence="3">ATCC MYA-4447 / BCRC 22081 / CBS 7064 / NBRC 10061 / NRRL Y-12695</strain>
    </source>
</reference>
<dbReference type="Proteomes" id="UP000005222">
    <property type="component" value="Chromosome E"/>
</dbReference>
<dbReference type="SUPFAM" id="SSF54427">
    <property type="entry name" value="NTF2-like"/>
    <property type="match status" value="1"/>
</dbReference>
<sequence length="155" mass="17395">MSLNQKLNLFLERESIKDSIYSIANAFDLNDFSLMESVCDKNMTFDLNGFVIEGLEEVKTKSLNLVGPMDTTHTVSNVRVDVKADGRKATATANAVAQHFPPGQGQEKDAKHFLAGTRYYFELAKDETDSWKIEKYVLKIVWTQGDFSVMQGSSD</sequence>
<keyword evidence="3" id="KW-1185">Reference proteome</keyword>
<feature type="domain" description="SnoaL-like" evidence="1">
    <location>
        <begin position="12"/>
        <end position="136"/>
    </location>
</feature>
<dbReference type="OMA" id="LWKIKHW"/>
<dbReference type="AlphaFoldDB" id="G8YPC1"/>
<proteinExistence type="predicted"/>
<dbReference type="eggNOG" id="ENOG502S791">
    <property type="taxonomic scope" value="Eukaryota"/>
</dbReference>
<dbReference type="InterPro" id="IPR032710">
    <property type="entry name" value="NTF2-like_dom_sf"/>
</dbReference>
<name>G8YPC1_PICSO</name>
<evidence type="ECO:0000313" key="3">
    <source>
        <dbReference type="Proteomes" id="UP000005222"/>
    </source>
</evidence>
<dbReference type="STRING" id="559304.G8YPC1"/>
<dbReference type="InterPro" id="IPR037401">
    <property type="entry name" value="SnoaL-like"/>
</dbReference>
<evidence type="ECO:0000313" key="2">
    <source>
        <dbReference type="EMBL" id="CCE79789.1"/>
    </source>
</evidence>
<evidence type="ECO:0000259" key="1">
    <source>
        <dbReference type="Pfam" id="PF13577"/>
    </source>
</evidence>
<protein>
    <submittedName>
        <fullName evidence="2">Piso0_001886 protein</fullName>
    </submittedName>
</protein>
<dbReference type="HOGENOM" id="CLU_106738_1_0_1"/>
<dbReference type="OrthoDB" id="4035449at2759"/>
<accession>G8YPC1</accession>
<dbReference type="InParanoid" id="G8YPC1"/>
<organism evidence="2 3">
    <name type="scientific">Pichia sorbitophila (strain ATCC MYA-4447 / BCRC 22081 / CBS 7064 / NBRC 10061 / NRRL Y-12695)</name>
    <name type="common">Hybrid yeast</name>
    <dbReference type="NCBI Taxonomy" id="559304"/>
    <lineage>
        <taxon>Eukaryota</taxon>
        <taxon>Fungi</taxon>
        <taxon>Dikarya</taxon>
        <taxon>Ascomycota</taxon>
        <taxon>Saccharomycotina</taxon>
        <taxon>Pichiomycetes</taxon>
        <taxon>Debaryomycetaceae</taxon>
        <taxon>Millerozyma</taxon>
    </lineage>
</organism>
<dbReference type="Gene3D" id="3.10.450.50">
    <property type="match status" value="1"/>
</dbReference>
<dbReference type="EMBL" id="FO082055">
    <property type="protein sequence ID" value="CCE79789.1"/>
    <property type="molecule type" value="Genomic_DNA"/>
</dbReference>
<dbReference type="Pfam" id="PF13577">
    <property type="entry name" value="SnoaL_4"/>
    <property type="match status" value="1"/>
</dbReference>